<keyword evidence="1" id="KW-1133">Transmembrane helix</keyword>
<dbReference type="InParanoid" id="A0A1B6PK44"/>
<proteinExistence type="predicted"/>
<dbReference type="AlphaFoldDB" id="A0A1B6PK44"/>
<evidence type="ECO:0000313" key="3">
    <source>
        <dbReference type="Proteomes" id="UP000000768"/>
    </source>
</evidence>
<name>A0A1B6PK44_SORBI</name>
<organism evidence="2 3">
    <name type="scientific">Sorghum bicolor</name>
    <name type="common">Sorghum</name>
    <name type="synonym">Sorghum vulgare</name>
    <dbReference type="NCBI Taxonomy" id="4558"/>
    <lineage>
        <taxon>Eukaryota</taxon>
        <taxon>Viridiplantae</taxon>
        <taxon>Streptophyta</taxon>
        <taxon>Embryophyta</taxon>
        <taxon>Tracheophyta</taxon>
        <taxon>Spermatophyta</taxon>
        <taxon>Magnoliopsida</taxon>
        <taxon>Liliopsida</taxon>
        <taxon>Poales</taxon>
        <taxon>Poaceae</taxon>
        <taxon>PACMAD clade</taxon>
        <taxon>Panicoideae</taxon>
        <taxon>Andropogonodae</taxon>
        <taxon>Andropogoneae</taxon>
        <taxon>Sorghinae</taxon>
        <taxon>Sorghum</taxon>
    </lineage>
</organism>
<dbReference type="Proteomes" id="UP000000768">
    <property type="component" value="Chromosome 6"/>
</dbReference>
<keyword evidence="1" id="KW-0812">Transmembrane</keyword>
<gene>
    <name evidence="2" type="ORF">SORBI_3006G043400</name>
</gene>
<evidence type="ECO:0000256" key="1">
    <source>
        <dbReference type="SAM" id="Phobius"/>
    </source>
</evidence>
<feature type="transmembrane region" description="Helical" evidence="1">
    <location>
        <begin position="37"/>
        <end position="55"/>
    </location>
</feature>
<dbReference type="EMBL" id="CM000765">
    <property type="protein sequence ID" value="KXG26032.1"/>
    <property type="molecule type" value="Genomic_DNA"/>
</dbReference>
<sequence>MLWRKAASRSEFILYLICFSMCLQFNAHELANRKKLAVNHALSLQFITCISSYYFRWSFFHSLCYSANLQLAYTKNKASFL</sequence>
<dbReference type="Gramene" id="KXG26032">
    <property type="protein sequence ID" value="KXG26032"/>
    <property type="gene ID" value="SORBI_3006G043400"/>
</dbReference>
<keyword evidence="1" id="KW-0472">Membrane</keyword>
<evidence type="ECO:0000313" key="2">
    <source>
        <dbReference type="EMBL" id="KXG26032.1"/>
    </source>
</evidence>
<protein>
    <submittedName>
        <fullName evidence="2">Uncharacterized protein</fullName>
    </submittedName>
</protein>
<accession>A0A1B6PK44</accession>
<reference evidence="3" key="2">
    <citation type="journal article" date="2018" name="Plant J.">
        <title>The Sorghum bicolor reference genome: improved assembly, gene annotations, a transcriptome atlas, and signatures of genome organization.</title>
        <authorList>
            <person name="McCormick R.F."/>
            <person name="Truong S.K."/>
            <person name="Sreedasyam A."/>
            <person name="Jenkins J."/>
            <person name="Shu S."/>
            <person name="Sims D."/>
            <person name="Kennedy M."/>
            <person name="Amirebrahimi M."/>
            <person name="Weers B.D."/>
            <person name="McKinley B."/>
            <person name="Mattison A."/>
            <person name="Morishige D.T."/>
            <person name="Grimwood J."/>
            <person name="Schmutz J."/>
            <person name="Mullet J.E."/>
        </authorList>
    </citation>
    <scope>NUCLEOTIDE SEQUENCE [LARGE SCALE GENOMIC DNA]</scope>
    <source>
        <strain evidence="3">cv. BTx623</strain>
    </source>
</reference>
<keyword evidence="3" id="KW-1185">Reference proteome</keyword>
<reference evidence="2 3" key="1">
    <citation type="journal article" date="2009" name="Nature">
        <title>The Sorghum bicolor genome and the diversification of grasses.</title>
        <authorList>
            <person name="Paterson A.H."/>
            <person name="Bowers J.E."/>
            <person name="Bruggmann R."/>
            <person name="Dubchak I."/>
            <person name="Grimwood J."/>
            <person name="Gundlach H."/>
            <person name="Haberer G."/>
            <person name="Hellsten U."/>
            <person name="Mitros T."/>
            <person name="Poliakov A."/>
            <person name="Schmutz J."/>
            <person name="Spannagl M."/>
            <person name="Tang H."/>
            <person name="Wang X."/>
            <person name="Wicker T."/>
            <person name="Bharti A.K."/>
            <person name="Chapman J."/>
            <person name="Feltus F.A."/>
            <person name="Gowik U."/>
            <person name="Grigoriev I.V."/>
            <person name="Lyons E."/>
            <person name="Maher C.A."/>
            <person name="Martis M."/>
            <person name="Narechania A."/>
            <person name="Otillar R.P."/>
            <person name="Penning B.W."/>
            <person name="Salamov A.A."/>
            <person name="Wang Y."/>
            <person name="Zhang L."/>
            <person name="Carpita N.C."/>
            <person name="Freeling M."/>
            <person name="Gingle A.R."/>
            <person name="Hash C.T."/>
            <person name="Keller B."/>
            <person name="Klein P."/>
            <person name="Kresovich S."/>
            <person name="McCann M.C."/>
            <person name="Ming R."/>
            <person name="Peterson D.G."/>
            <person name="Mehboob-ur-Rahman"/>
            <person name="Ware D."/>
            <person name="Westhoff P."/>
            <person name="Mayer K.F."/>
            <person name="Messing J."/>
            <person name="Rokhsar D.S."/>
        </authorList>
    </citation>
    <scope>NUCLEOTIDE SEQUENCE [LARGE SCALE GENOMIC DNA]</scope>
    <source>
        <strain evidence="3">cv. BTx623</strain>
    </source>
</reference>